<feature type="transmembrane region" description="Helical" evidence="1">
    <location>
        <begin position="6"/>
        <end position="29"/>
    </location>
</feature>
<evidence type="ECO:0000313" key="2">
    <source>
        <dbReference type="EMBL" id="DAF64040.1"/>
    </source>
</evidence>
<proteinExistence type="predicted"/>
<protein>
    <submittedName>
        <fullName evidence="2">Uncharacterized protein</fullName>
    </submittedName>
</protein>
<dbReference type="EMBL" id="BK032848">
    <property type="protein sequence ID" value="DAF64040.1"/>
    <property type="molecule type" value="Genomic_DNA"/>
</dbReference>
<keyword evidence="1" id="KW-1133">Transmembrane helix</keyword>
<sequence length="75" mass="8507">MYIYYFYIWIEIGVTSVTTLIYSYSLKVYRRNTPCNTCDKIGVTGVTANILGVTLSAFFGVTPKPASLLLFCFRM</sequence>
<feature type="transmembrane region" description="Helical" evidence="1">
    <location>
        <begin position="41"/>
        <end position="61"/>
    </location>
</feature>
<reference evidence="2" key="1">
    <citation type="journal article" date="2021" name="Proc. Natl. Acad. Sci. U.S.A.">
        <title>A Catalog of Tens of Thousands of Viruses from Human Metagenomes Reveals Hidden Associations with Chronic Diseases.</title>
        <authorList>
            <person name="Tisza M.J."/>
            <person name="Buck C.B."/>
        </authorList>
    </citation>
    <scope>NUCLEOTIDE SEQUENCE</scope>
    <source>
        <strain evidence="2">Ct9Dg3</strain>
    </source>
</reference>
<name>A0A8S5TLP9_9CAUD</name>
<evidence type="ECO:0000256" key="1">
    <source>
        <dbReference type="SAM" id="Phobius"/>
    </source>
</evidence>
<keyword evidence="1" id="KW-0472">Membrane</keyword>
<keyword evidence="1" id="KW-0812">Transmembrane</keyword>
<organism evidence="2">
    <name type="scientific">Siphoviridae sp. ct9Dg3</name>
    <dbReference type="NCBI Taxonomy" id="2827792"/>
    <lineage>
        <taxon>Viruses</taxon>
        <taxon>Duplodnaviria</taxon>
        <taxon>Heunggongvirae</taxon>
        <taxon>Uroviricota</taxon>
        <taxon>Caudoviricetes</taxon>
    </lineage>
</organism>
<accession>A0A8S5TLP9</accession>